<gene>
    <name evidence="3" type="ORF">Tco_1112933</name>
</gene>
<dbReference type="EMBL" id="BQNB010021076">
    <property type="protein sequence ID" value="GJU02595.1"/>
    <property type="molecule type" value="Genomic_DNA"/>
</dbReference>
<evidence type="ECO:0000256" key="2">
    <source>
        <dbReference type="SAM" id="SignalP"/>
    </source>
</evidence>
<accession>A0ABQ5IQQ9</accession>
<proteinExistence type="predicted"/>
<keyword evidence="1" id="KW-0812">Transmembrane</keyword>
<protein>
    <submittedName>
        <fullName evidence="3">Uncharacterized protein</fullName>
    </submittedName>
</protein>
<keyword evidence="2" id="KW-0732">Signal</keyword>
<feature type="transmembrane region" description="Helical" evidence="1">
    <location>
        <begin position="60"/>
        <end position="81"/>
    </location>
</feature>
<keyword evidence="1" id="KW-0472">Membrane</keyword>
<evidence type="ECO:0000256" key="1">
    <source>
        <dbReference type="SAM" id="Phobius"/>
    </source>
</evidence>
<sequence>MDESGFGFAAVLAVLITGAFKADNTVFHPYSRSNIMKSSPNILERAITEFMEFIGAHQSVYIVLSFVMNTLEVLISCIAWFSSEIRPECD</sequence>
<dbReference type="Proteomes" id="UP001151760">
    <property type="component" value="Unassembled WGS sequence"/>
</dbReference>
<feature type="chain" id="PRO_5046338846" evidence="2">
    <location>
        <begin position="22"/>
        <end position="90"/>
    </location>
</feature>
<name>A0ABQ5IQQ9_9ASTR</name>
<comment type="caution">
    <text evidence="3">The sequence shown here is derived from an EMBL/GenBank/DDBJ whole genome shotgun (WGS) entry which is preliminary data.</text>
</comment>
<keyword evidence="4" id="KW-1185">Reference proteome</keyword>
<reference evidence="3" key="1">
    <citation type="journal article" date="2022" name="Int. J. Mol. Sci.">
        <title>Draft Genome of Tanacetum Coccineum: Genomic Comparison of Closely Related Tanacetum-Family Plants.</title>
        <authorList>
            <person name="Yamashiro T."/>
            <person name="Shiraishi A."/>
            <person name="Nakayama K."/>
            <person name="Satake H."/>
        </authorList>
    </citation>
    <scope>NUCLEOTIDE SEQUENCE</scope>
</reference>
<evidence type="ECO:0000313" key="4">
    <source>
        <dbReference type="Proteomes" id="UP001151760"/>
    </source>
</evidence>
<organism evidence="3 4">
    <name type="scientific">Tanacetum coccineum</name>
    <dbReference type="NCBI Taxonomy" id="301880"/>
    <lineage>
        <taxon>Eukaryota</taxon>
        <taxon>Viridiplantae</taxon>
        <taxon>Streptophyta</taxon>
        <taxon>Embryophyta</taxon>
        <taxon>Tracheophyta</taxon>
        <taxon>Spermatophyta</taxon>
        <taxon>Magnoliopsida</taxon>
        <taxon>eudicotyledons</taxon>
        <taxon>Gunneridae</taxon>
        <taxon>Pentapetalae</taxon>
        <taxon>asterids</taxon>
        <taxon>campanulids</taxon>
        <taxon>Asterales</taxon>
        <taxon>Asteraceae</taxon>
        <taxon>Asteroideae</taxon>
        <taxon>Anthemideae</taxon>
        <taxon>Anthemidinae</taxon>
        <taxon>Tanacetum</taxon>
    </lineage>
</organism>
<feature type="signal peptide" evidence="2">
    <location>
        <begin position="1"/>
        <end position="21"/>
    </location>
</feature>
<reference evidence="3" key="2">
    <citation type="submission" date="2022-01" db="EMBL/GenBank/DDBJ databases">
        <authorList>
            <person name="Yamashiro T."/>
            <person name="Shiraishi A."/>
            <person name="Satake H."/>
            <person name="Nakayama K."/>
        </authorList>
    </citation>
    <scope>NUCLEOTIDE SEQUENCE</scope>
</reference>
<evidence type="ECO:0000313" key="3">
    <source>
        <dbReference type="EMBL" id="GJU02595.1"/>
    </source>
</evidence>
<keyword evidence="1" id="KW-1133">Transmembrane helix</keyword>